<evidence type="ECO:0000256" key="2">
    <source>
        <dbReference type="ARBA" id="ARBA00010991"/>
    </source>
</evidence>
<dbReference type="GeneID" id="59371311"/>
<evidence type="ECO:0000313" key="7">
    <source>
        <dbReference type="EMBL" id="KAF7441121.1"/>
    </source>
</evidence>
<proteinExistence type="inferred from homology"/>
<accession>A0A8H7A6W1</accession>
<evidence type="ECO:0000256" key="1">
    <source>
        <dbReference type="ARBA" id="ARBA00004123"/>
    </source>
</evidence>
<comment type="similarity">
    <text evidence="2">Belongs to the rad1 family.</text>
</comment>
<keyword evidence="8" id="KW-1185">Reference proteome</keyword>
<dbReference type="Gene3D" id="3.70.10.10">
    <property type="match status" value="2"/>
</dbReference>
<dbReference type="VEuPathDB" id="FungiDB:PC9H_001470"/>
<dbReference type="GO" id="GO:0000077">
    <property type="term" value="P:DNA damage checkpoint signaling"/>
    <property type="evidence" value="ECO:0007669"/>
    <property type="project" value="InterPro"/>
</dbReference>
<keyword evidence="5" id="KW-0539">Nucleus</keyword>
<dbReference type="OrthoDB" id="337581at2759"/>
<comment type="caution">
    <text evidence="7">The sequence shown here is derived from an EMBL/GenBank/DDBJ whole genome shotgun (WGS) entry which is preliminary data.</text>
</comment>
<dbReference type="PRINTS" id="PR01245">
    <property type="entry name" value="RAD1REC1"/>
</dbReference>
<sequence length="424" mass="46417">METHFNFGFTSTLLQARDAQKSRVVRSLSLSDDFIPRHTRDSPQCLPNLESITLSMADSDNDHAHAQPVLKASVHDISYLTTLLRGVNFANRATITATESGFTVTVEEARTLLATAYIFADIFDEYAYHSEVAPSQQSQDDGVDNIAFEIPLNTLIECLNIFGTAGAHSLSTASGAKRWKKQGEDKGSDEEEGEGATNKRGGIAQYFGAGSEKSTGMRLTYEGAGFPLTLLIAEDADGPTTACEIVTYDPEPHLDLQFKPDKMTLKIILKSSWLRDALSELDPSCDKLTFIGNPPPDGAPLAASGRPSRNAEVSRGTSTGKPMLRIHADGTFGSTEMDYPNDRDVLETFECEQSQAMTMLKYSYRTSHITRAIRALQNSTKTSLRIDSEGLMSMQFLMPSPSVRSRAGADAFIEFRCLPLEEAL</sequence>
<dbReference type="PANTHER" id="PTHR10870:SF0">
    <property type="entry name" value="CELL CYCLE CHECKPOINT PROTEIN RAD1"/>
    <property type="match status" value="1"/>
</dbReference>
<keyword evidence="3" id="KW-0227">DNA damage</keyword>
<gene>
    <name evidence="7" type="primary">RAD1</name>
    <name evidence="7" type="ORF">PC9H_001470</name>
</gene>
<keyword evidence="4" id="KW-0234">DNA repair</keyword>
<evidence type="ECO:0000256" key="4">
    <source>
        <dbReference type="ARBA" id="ARBA00023204"/>
    </source>
</evidence>
<protein>
    <submittedName>
        <fullName evidence="7">SsDNA endodeoxyribonuclease</fullName>
    </submittedName>
</protein>
<dbReference type="RefSeq" id="XP_036636965.1">
    <property type="nucleotide sequence ID" value="XM_036771120.1"/>
</dbReference>
<dbReference type="EMBL" id="JACETU010000001">
    <property type="protein sequence ID" value="KAF7441121.1"/>
    <property type="molecule type" value="Genomic_DNA"/>
</dbReference>
<comment type="subcellular location">
    <subcellularLocation>
        <location evidence="1">Nucleus</location>
    </subcellularLocation>
</comment>
<feature type="region of interest" description="Disordered" evidence="6">
    <location>
        <begin position="174"/>
        <end position="202"/>
    </location>
</feature>
<reference evidence="7" key="1">
    <citation type="submission" date="2019-07" db="EMBL/GenBank/DDBJ databases">
        <authorList>
            <person name="Palmer J.M."/>
        </authorList>
    </citation>
    <scope>NUCLEOTIDE SEQUENCE</scope>
    <source>
        <strain evidence="7">PC9</strain>
    </source>
</reference>
<dbReference type="AlphaFoldDB" id="A0A8H7A6W1"/>
<dbReference type="Pfam" id="PF02144">
    <property type="entry name" value="Rad1"/>
    <property type="match status" value="1"/>
</dbReference>
<evidence type="ECO:0000256" key="5">
    <source>
        <dbReference type="ARBA" id="ARBA00023242"/>
    </source>
</evidence>
<dbReference type="GO" id="GO:0006281">
    <property type="term" value="P:DNA repair"/>
    <property type="evidence" value="ECO:0007669"/>
    <property type="project" value="UniProtKB-KW"/>
</dbReference>
<dbReference type="PANTHER" id="PTHR10870">
    <property type="entry name" value="CELL CYCLE CHECKPOINT PROTEIN RAD1"/>
    <property type="match status" value="1"/>
</dbReference>
<feature type="region of interest" description="Disordered" evidence="6">
    <location>
        <begin position="292"/>
        <end position="325"/>
    </location>
</feature>
<dbReference type="Proteomes" id="UP000623687">
    <property type="component" value="Unassembled WGS sequence"/>
</dbReference>
<evidence type="ECO:0000256" key="6">
    <source>
        <dbReference type="SAM" id="MobiDB-lite"/>
    </source>
</evidence>
<dbReference type="GO" id="GO:0030896">
    <property type="term" value="C:checkpoint clamp complex"/>
    <property type="evidence" value="ECO:0007669"/>
    <property type="project" value="TreeGrafter"/>
</dbReference>
<evidence type="ECO:0000313" key="8">
    <source>
        <dbReference type="Proteomes" id="UP000623687"/>
    </source>
</evidence>
<name>A0A8H7A6W1_PLEOS</name>
<dbReference type="InterPro" id="IPR003021">
    <property type="entry name" value="Rad1_Rec1_Rad17"/>
</dbReference>
<organism evidence="7 8">
    <name type="scientific">Pleurotus ostreatus</name>
    <name type="common">Oyster mushroom</name>
    <name type="synonym">White-rot fungus</name>
    <dbReference type="NCBI Taxonomy" id="5322"/>
    <lineage>
        <taxon>Eukaryota</taxon>
        <taxon>Fungi</taxon>
        <taxon>Dikarya</taxon>
        <taxon>Basidiomycota</taxon>
        <taxon>Agaricomycotina</taxon>
        <taxon>Agaricomycetes</taxon>
        <taxon>Agaricomycetidae</taxon>
        <taxon>Agaricales</taxon>
        <taxon>Pleurotineae</taxon>
        <taxon>Pleurotaceae</taxon>
        <taxon>Pleurotus</taxon>
    </lineage>
</organism>
<evidence type="ECO:0000256" key="3">
    <source>
        <dbReference type="ARBA" id="ARBA00022763"/>
    </source>
</evidence>